<dbReference type="OrthoDB" id="4803627at2759"/>
<evidence type="ECO:0000256" key="3">
    <source>
        <dbReference type="ARBA" id="ARBA00022729"/>
    </source>
</evidence>
<name>A0A6A1V5V4_9ROSI</name>
<comment type="similarity">
    <text evidence="2 4">Belongs to the peptidase S8 family.</text>
</comment>
<sequence length="139" mass="14524">MVASVAAGNYVNGASYFGCAEVTAKGVAPRARLAVYKVCWEEGNYDADILAVIDHAIADGVDVISISQSFGFTPMFDDPISVGSFSALEKGIMVSTSAGNYGTRFSTVKNVAPWVLTVTASSADRWLGGTLTLGMELAD</sequence>
<dbReference type="PANTHER" id="PTHR10795">
    <property type="entry name" value="PROPROTEIN CONVERTASE SUBTILISIN/KEXIN"/>
    <property type="match status" value="1"/>
</dbReference>
<dbReference type="Pfam" id="PF00082">
    <property type="entry name" value="Peptidase_S8"/>
    <property type="match status" value="1"/>
</dbReference>
<dbReference type="PROSITE" id="PS51892">
    <property type="entry name" value="SUBTILASE"/>
    <property type="match status" value="1"/>
</dbReference>
<organism evidence="6 7">
    <name type="scientific">Morella rubra</name>
    <name type="common">Chinese bayberry</name>
    <dbReference type="NCBI Taxonomy" id="262757"/>
    <lineage>
        <taxon>Eukaryota</taxon>
        <taxon>Viridiplantae</taxon>
        <taxon>Streptophyta</taxon>
        <taxon>Embryophyta</taxon>
        <taxon>Tracheophyta</taxon>
        <taxon>Spermatophyta</taxon>
        <taxon>Magnoliopsida</taxon>
        <taxon>eudicotyledons</taxon>
        <taxon>Gunneridae</taxon>
        <taxon>Pentapetalae</taxon>
        <taxon>rosids</taxon>
        <taxon>fabids</taxon>
        <taxon>Fagales</taxon>
        <taxon>Myricaceae</taxon>
        <taxon>Morella</taxon>
    </lineage>
</organism>
<keyword evidence="6" id="KW-0378">Hydrolase</keyword>
<evidence type="ECO:0000256" key="2">
    <source>
        <dbReference type="ARBA" id="ARBA00011073"/>
    </source>
</evidence>
<keyword evidence="3" id="KW-0732">Signal</keyword>
<dbReference type="AlphaFoldDB" id="A0A6A1V5V4"/>
<comment type="subcellular location">
    <subcellularLocation>
        <location evidence="1">Secreted</location>
    </subcellularLocation>
</comment>
<dbReference type="InterPro" id="IPR000209">
    <property type="entry name" value="Peptidase_S8/S53_dom"/>
</dbReference>
<evidence type="ECO:0000256" key="4">
    <source>
        <dbReference type="PROSITE-ProRule" id="PRU01240"/>
    </source>
</evidence>
<evidence type="ECO:0000256" key="1">
    <source>
        <dbReference type="ARBA" id="ARBA00004613"/>
    </source>
</evidence>
<evidence type="ECO:0000313" key="7">
    <source>
        <dbReference type="Proteomes" id="UP000516437"/>
    </source>
</evidence>
<gene>
    <name evidence="6" type="ORF">CJ030_MR7G017722</name>
</gene>
<reference evidence="6 7" key="1">
    <citation type="journal article" date="2019" name="Plant Biotechnol. J.">
        <title>The red bayberry genome and genetic basis of sex determination.</title>
        <authorList>
            <person name="Jia H.M."/>
            <person name="Jia H.J."/>
            <person name="Cai Q.L."/>
            <person name="Wang Y."/>
            <person name="Zhao H.B."/>
            <person name="Yang W.F."/>
            <person name="Wang G.Y."/>
            <person name="Li Y.H."/>
            <person name="Zhan D.L."/>
            <person name="Shen Y.T."/>
            <person name="Niu Q.F."/>
            <person name="Chang L."/>
            <person name="Qiu J."/>
            <person name="Zhao L."/>
            <person name="Xie H.B."/>
            <person name="Fu W.Y."/>
            <person name="Jin J."/>
            <person name="Li X.W."/>
            <person name="Jiao Y."/>
            <person name="Zhou C.C."/>
            <person name="Tu T."/>
            <person name="Chai C.Y."/>
            <person name="Gao J.L."/>
            <person name="Fan L.J."/>
            <person name="van de Weg E."/>
            <person name="Wang J.Y."/>
            <person name="Gao Z.S."/>
        </authorList>
    </citation>
    <scope>NUCLEOTIDE SEQUENCE [LARGE SCALE GENOMIC DNA]</scope>
    <source>
        <tissue evidence="6">Leaves</tissue>
    </source>
</reference>
<evidence type="ECO:0000313" key="6">
    <source>
        <dbReference type="EMBL" id="KAB1207775.1"/>
    </source>
</evidence>
<dbReference type="InterPro" id="IPR045051">
    <property type="entry name" value="SBT"/>
</dbReference>
<keyword evidence="7" id="KW-1185">Reference proteome</keyword>
<comment type="caution">
    <text evidence="6">The sequence shown here is derived from an EMBL/GenBank/DDBJ whole genome shotgun (WGS) entry which is preliminary data.</text>
</comment>
<feature type="domain" description="Peptidase S8/S53" evidence="5">
    <location>
        <begin position="2"/>
        <end position="121"/>
    </location>
</feature>
<comment type="caution">
    <text evidence="4">Lacks conserved residue(s) required for the propagation of feature annotation.</text>
</comment>
<dbReference type="SUPFAM" id="SSF52743">
    <property type="entry name" value="Subtilisin-like"/>
    <property type="match status" value="1"/>
</dbReference>
<dbReference type="EMBL" id="RXIC02000025">
    <property type="protein sequence ID" value="KAB1207775.1"/>
    <property type="molecule type" value="Genomic_DNA"/>
</dbReference>
<keyword evidence="6" id="KW-0645">Protease</keyword>
<dbReference type="GO" id="GO:0005576">
    <property type="term" value="C:extracellular region"/>
    <property type="evidence" value="ECO:0007669"/>
    <property type="project" value="UniProtKB-SubCell"/>
</dbReference>
<proteinExistence type="inferred from homology"/>
<dbReference type="InterPro" id="IPR036852">
    <property type="entry name" value="Peptidase_S8/S53_dom_sf"/>
</dbReference>
<dbReference type="GO" id="GO:0004252">
    <property type="term" value="F:serine-type endopeptidase activity"/>
    <property type="evidence" value="ECO:0007669"/>
    <property type="project" value="InterPro"/>
</dbReference>
<dbReference type="Proteomes" id="UP000516437">
    <property type="component" value="Chromosome 7"/>
</dbReference>
<evidence type="ECO:0000259" key="5">
    <source>
        <dbReference type="Pfam" id="PF00082"/>
    </source>
</evidence>
<accession>A0A6A1V5V4</accession>
<protein>
    <submittedName>
        <fullName evidence="6">Subtilisin-like protease</fullName>
    </submittedName>
</protein>
<dbReference type="Gene3D" id="3.40.50.200">
    <property type="entry name" value="Peptidase S8/S53 domain"/>
    <property type="match status" value="1"/>
</dbReference>
<dbReference type="GO" id="GO:0006508">
    <property type="term" value="P:proteolysis"/>
    <property type="evidence" value="ECO:0007669"/>
    <property type="project" value="UniProtKB-KW"/>
</dbReference>